<dbReference type="InterPro" id="IPR051797">
    <property type="entry name" value="TrmB-like"/>
</dbReference>
<evidence type="ECO:0000313" key="3">
    <source>
        <dbReference type="Proteomes" id="UP000278440"/>
    </source>
</evidence>
<dbReference type="GO" id="GO:0003677">
    <property type="term" value="F:DNA binding"/>
    <property type="evidence" value="ECO:0007669"/>
    <property type="project" value="InterPro"/>
</dbReference>
<gene>
    <name evidence="2" type="ORF">DFJ68_3242</name>
</gene>
<organism evidence="2 3">
    <name type="scientific">Terracoccus luteus</name>
    <dbReference type="NCBI Taxonomy" id="53356"/>
    <lineage>
        <taxon>Bacteria</taxon>
        <taxon>Bacillati</taxon>
        <taxon>Actinomycetota</taxon>
        <taxon>Actinomycetes</taxon>
        <taxon>Micrococcales</taxon>
        <taxon>Intrasporangiaceae</taxon>
        <taxon>Terracoccus</taxon>
    </lineage>
</organism>
<dbReference type="PANTHER" id="PTHR34293">
    <property type="entry name" value="HTH-TYPE TRANSCRIPTIONAL REGULATOR TRMBL2"/>
    <property type="match status" value="1"/>
</dbReference>
<accession>A0A495Y310</accession>
<feature type="domain" description="HTH luxR-type" evidence="1">
    <location>
        <begin position="266"/>
        <end position="331"/>
    </location>
</feature>
<comment type="caution">
    <text evidence="2">The sequence shown here is derived from an EMBL/GenBank/DDBJ whole genome shotgun (WGS) entry which is preliminary data.</text>
</comment>
<dbReference type="Gene3D" id="1.10.10.10">
    <property type="entry name" value="Winged helix-like DNA-binding domain superfamily/Winged helix DNA-binding domain"/>
    <property type="match status" value="2"/>
</dbReference>
<name>A0A495Y310_9MICO</name>
<dbReference type="PANTHER" id="PTHR34293:SF1">
    <property type="entry name" value="HTH-TYPE TRANSCRIPTIONAL REGULATOR TRMBL2"/>
    <property type="match status" value="1"/>
</dbReference>
<evidence type="ECO:0000313" key="2">
    <source>
        <dbReference type="EMBL" id="RKT79764.1"/>
    </source>
</evidence>
<dbReference type="InterPro" id="IPR000792">
    <property type="entry name" value="Tscrpt_reg_LuxR_C"/>
</dbReference>
<protein>
    <submittedName>
        <fullName evidence="2">Transcriptional regulator</fullName>
    </submittedName>
</protein>
<dbReference type="GO" id="GO:0006355">
    <property type="term" value="P:regulation of DNA-templated transcription"/>
    <property type="evidence" value="ECO:0007669"/>
    <property type="project" value="InterPro"/>
</dbReference>
<dbReference type="Pfam" id="PF00196">
    <property type="entry name" value="GerE"/>
    <property type="match status" value="1"/>
</dbReference>
<evidence type="ECO:0000259" key="1">
    <source>
        <dbReference type="PROSITE" id="PS50043"/>
    </source>
</evidence>
<dbReference type="EMBL" id="RBXT01000001">
    <property type="protein sequence ID" value="RKT79764.1"/>
    <property type="molecule type" value="Genomic_DNA"/>
</dbReference>
<proteinExistence type="predicted"/>
<dbReference type="SUPFAM" id="SSF46894">
    <property type="entry name" value="C-terminal effector domain of the bipartite response regulators"/>
    <property type="match status" value="1"/>
</dbReference>
<dbReference type="InterPro" id="IPR036388">
    <property type="entry name" value="WH-like_DNA-bd_sf"/>
</dbReference>
<dbReference type="Proteomes" id="UP000278440">
    <property type="component" value="Unassembled WGS sequence"/>
</dbReference>
<dbReference type="InterPro" id="IPR016032">
    <property type="entry name" value="Sig_transdc_resp-reg_C-effctor"/>
</dbReference>
<sequence length="333" mass="35537">MPLDPREERAYRLVVGLAGARSDQLAEVAGTTTSDAADLLARLHAKGLVSRRPGGEPEFVALPPEVALATTLLRQQESLDAARQLVSSLSDEYRAASRRRDAHAAVEVVVGSRVLRDTLRGLQDSATSEILWFCRANPLAMAGSENLEEEAALRRGVRYRAVYERALVEAPGELDGILEAVGWGEEARVTPTLPVRLAVVDRSTAVCPLTYDGDRAVGEPSAAVIGRGQLLDALLALFEGCWERATPLVGEVDGAAAATAGAPEAVTEAGDAVTAQDRTVLSLVVAGLPDKSISSQLRVSRRTVQRRLTRLMTIAGVDTRTALAYQAARRGWV</sequence>
<dbReference type="AlphaFoldDB" id="A0A495Y310"/>
<dbReference type="OrthoDB" id="3369460at2"/>
<dbReference type="PROSITE" id="PS50043">
    <property type="entry name" value="HTH_LUXR_2"/>
    <property type="match status" value="1"/>
</dbReference>
<dbReference type="SMART" id="SM00421">
    <property type="entry name" value="HTH_LUXR"/>
    <property type="match status" value="1"/>
</dbReference>
<keyword evidence="3" id="KW-1185">Reference proteome</keyword>
<reference evidence="2 3" key="1">
    <citation type="submission" date="2018-10" db="EMBL/GenBank/DDBJ databases">
        <title>Sequencing the genomes of 1000 actinobacteria strains.</title>
        <authorList>
            <person name="Klenk H.-P."/>
        </authorList>
    </citation>
    <scope>NUCLEOTIDE SEQUENCE [LARGE SCALE GENOMIC DNA]</scope>
    <source>
        <strain evidence="2 3">DSM 44267</strain>
    </source>
</reference>